<protein>
    <recommendedName>
        <fullName evidence="4">Double zinc ribbon</fullName>
    </recommendedName>
</protein>
<dbReference type="EMBL" id="CP036262">
    <property type="protein sequence ID" value="QDS93830.1"/>
    <property type="molecule type" value="Genomic_DNA"/>
</dbReference>
<sequence length="193" mass="20608">MPIAVACPCGKKMQVKSELAGKRVRCPACKEPIRIPDAAPAVAPPAAAMGNDLSDLFEEEGMAQRQGATCPNCTKDMKPGAILCLNCGFNTQTGESVKGYQTEAERTLLGHTLLDKAHSDMENEVVMQKKLQGVGMPWWMLLIILMIVTGVAISLVIGVSALTSEDKESSLYRPSGFTTLATTVQPEPFDPAA</sequence>
<keyword evidence="1" id="KW-1133">Transmembrane helix</keyword>
<evidence type="ECO:0000313" key="3">
    <source>
        <dbReference type="Proteomes" id="UP000320672"/>
    </source>
</evidence>
<feature type="transmembrane region" description="Helical" evidence="1">
    <location>
        <begin position="138"/>
        <end position="162"/>
    </location>
</feature>
<gene>
    <name evidence="2" type="ORF">FF011L_26040</name>
</gene>
<reference evidence="2 3" key="1">
    <citation type="submission" date="2019-02" db="EMBL/GenBank/DDBJ databases">
        <title>Deep-cultivation of Planctomycetes and their phenomic and genomic characterization uncovers novel biology.</title>
        <authorList>
            <person name="Wiegand S."/>
            <person name="Jogler M."/>
            <person name="Boedeker C."/>
            <person name="Pinto D."/>
            <person name="Vollmers J."/>
            <person name="Rivas-Marin E."/>
            <person name="Kohn T."/>
            <person name="Peeters S.H."/>
            <person name="Heuer A."/>
            <person name="Rast P."/>
            <person name="Oberbeckmann S."/>
            <person name="Bunk B."/>
            <person name="Jeske O."/>
            <person name="Meyerdierks A."/>
            <person name="Storesund J.E."/>
            <person name="Kallscheuer N."/>
            <person name="Luecker S."/>
            <person name="Lage O.M."/>
            <person name="Pohl T."/>
            <person name="Merkel B.J."/>
            <person name="Hornburger P."/>
            <person name="Mueller R.-W."/>
            <person name="Bruemmer F."/>
            <person name="Labrenz M."/>
            <person name="Spormann A.M."/>
            <person name="Op den Camp H."/>
            <person name="Overmann J."/>
            <person name="Amann R."/>
            <person name="Jetten M.S.M."/>
            <person name="Mascher T."/>
            <person name="Medema M.H."/>
            <person name="Devos D.P."/>
            <person name="Kaster A.-K."/>
            <person name="Ovreas L."/>
            <person name="Rohde M."/>
            <person name="Galperin M.Y."/>
            <person name="Jogler C."/>
        </authorList>
    </citation>
    <scope>NUCLEOTIDE SEQUENCE [LARGE SCALE GENOMIC DNA]</scope>
    <source>
        <strain evidence="2 3">FF011L</strain>
    </source>
</reference>
<keyword evidence="3" id="KW-1185">Reference proteome</keyword>
<dbReference type="AlphaFoldDB" id="A0A517MG21"/>
<evidence type="ECO:0000313" key="2">
    <source>
        <dbReference type="EMBL" id="QDS93830.1"/>
    </source>
</evidence>
<name>A0A517MG21_9BACT</name>
<dbReference type="Proteomes" id="UP000320672">
    <property type="component" value="Chromosome"/>
</dbReference>
<dbReference type="KEGG" id="rml:FF011L_26040"/>
<accession>A0A517MG21</accession>
<keyword evidence="1" id="KW-0472">Membrane</keyword>
<proteinExistence type="predicted"/>
<organism evidence="2 3">
    <name type="scientific">Roseimaritima multifibrata</name>
    <dbReference type="NCBI Taxonomy" id="1930274"/>
    <lineage>
        <taxon>Bacteria</taxon>
        <taxon>Pseudomonadati</taxon>
        <taxon>Planctomycetota</taxon>
        <taxon>Planctomycetia</taxon>
        <taxon>Pirellulales</taxon>
        <taxon>Pirellulaceae</taxon>
        <taxon>Roseimaritima</taxon>
    </lineage>
</organism>
<evidence type="ECO:0000256" key="1">
    <source>
        <dbReference type="SAM" id="Phobius"/>
    </source>
</evidence>
<evidence type="ECO:0008006" key="4">
    <source>
        <dbReference type="Google" id="ProtNLM"/>
    </source>
</evidence>
<keyword evidence="1" id="KW-0812">Transmembrane</keyword>